<dbReference type="PANTHER" id="PTHR43163:SF3">
    <property type="entry name" value="PEPTIDE ABC TRANSPORTER PERMEASE PROTEIN"/>
    <property type="match status" value="1"/>
</dbReference>
<evidence type="ECO:0000256" key="6">
    <source>
        <dbReference type="ARBA" id="ARBA00023136"/>
    </source>
</evidence>
<dbReference type="GO" id="GO:0055085">
    <property type="term" value="P:transmembrane transport"/>
    <property type="evidence" value="ECO:0007669"/>
    <property type="project" value="InterPro"/>
</dbReference>
<dbReference type="RefSeq" id="WP_171539658.1">
    <property type="nucleotide sequence ID" value="NZ_JABERL010000005.1"/>
</dbReference>
<evidence type="ECO:0000313" key="9">
    <source>
        <dbReference type="EMBL" id="NNH76452.1"/>
    </source>
</evidence>
<keyword evidence="3" id="KW-1003">Cell membrane</keyword>
<evidence type="ECO:0000256" key="5">
    <source>
        <dbReference type="ARBA" id="ARBA00022989"/>
    </source>
</evidence>
<dbReference type="GO" id="GO:0005886">
    <property type="term" value="C:plasma membrane"/>
    <property type="evidence" value="ECO:0007669"/>
    <property type="project" value="UniProtKB-SubCell"/>
</dbReference>
<name>A0A7Y2RD26_9GAMM</name>
<gene>
    <name evidence="9" type="ORF">HLH17_01880</name>
</gene>
<keyword evidence="2 7" id="KW-0813">Transport</keyword>
<keyword evidence="4 7" id="KW-0812">Transmembrane</keyword>
<sequence length="384" mass="42526">MTTQTSELVNTHLEEQKKIWELPAWFPWFAGRLLSGLMVVFVISLIVFIATQALPSDPARVILGPEAPEATVAVLREQLGLNQPILIQYWNWMSQFLQGNFGQSIDSHVPVKNIIQNFFANTLFLSVLVIVVTVPISIVTGVWLALRRDSKLDRFIVSSSIIFKAVPGFVLAIWLMMFFSISVFQILPAASLLEPNVSIFAQLQYLVLPGLTLALSLAPYLMRLVRGSMIDALESEYVVAARLRGIPENRVIWKHVLPNALVPTIQGIALSLRVLISGGLIVEVVFSYPGIGNALNAAIEMRDIPTIQAIVLLLTICVVAVNLAADLFTTLLTPRLCTARHFKARSPGKRLASRLWKSGRPVTVRPVDRRNALKNIHPSSEQGE</sequence>
<evidence type="ECO:0000256" key="2">
    <source>
        <dbReference type="ARBA" id="ARBA00022448"/>
    </source>
</evidence>
<evidence type="ECO:0000256" key="7">
    <source>
        <dbReference type="RuleBase" id="RU363032"/>
    </source>
</evidence>
<evidence type="ECO:0000259" key="8">
    <source>
        <dbReference type="PROSITE" id="PS50928"/>
    </source>
</evidence>
<evidence type="ECO:0000256" key="3">
    <source>
        <dbReference type="ARBA" id="ARBA00022475"/>
    </source>
</evidence>
<dbReference type="Gene3D" id="1.10.3720.10">
    <property type="entry name" value="MetI-like"/>
    <property type="match status" value="1"/>
</dbReference>
<feature type="transmembrane region" description="Helical" evidence="7">
    <location>
        <begin position="166"/>
        <end position="187"/>
    </location>
</feature>
<proteinExistence type="inferred from homology"/>
<keyword evidence="6 7" id="KW-0472">Membrane</keyword>
<protein>
    <submittedName>
        <fullName evidence="9">ABC transporter permease</fullName>
    </submittedName>
</protein>
<dbReference type="InterPro" id="IPR045621">
    <property type="entry name" value="BPD_transp_1_N"/>
</dbReference>
<feature type="transmembrane region" description="Helical" evidence="7">
    <location>
        <begin position="306"/>
        <end position="325"/>
    </location>
</feature>
<feature type="transmembrane region" description="Helical" evidence="7">
    <location>
        <begin position="25"/>
        <end position="50"/>
    </location>
</feature>
<dbReference type="AlphaFoldDB" id="A0A7Y2RD26"/>
<dbReference type="InterPro" id="IPR000515">
    <property type="entry name" value="MetI-like"/>
</dbReference>
<evidence type="ECO:0000256" key="4">
    <source>
        <dbReference type="ARBA" id="ARBA00022692"/>
    </source>
</evidence>
<comment type="caution">
    <text evidence="9">The sequence shown here is derived from an EMBL/GenBank/DDBJ whole genome shotgun (WGS) entry which is preliminary data.</text>
</comment>
<dbReference type="Pfam" id="PF19300">
    <property type="entry name" value="BPD_transp_1_N"/>
    <property type="match status" value="1"/>
</dbReference>
<accession>A0A7Y2RD26</accession>
<dbReference type="PROSITE" id="PS50928">
    <property type="entry name" value="ABC_TM1"/>
    <property type="match status" value="1"/>
</dbReference>
<evidence type="ECO:0000256" key="1">
    <source>
        <dbReference type="ARBA" id="ARBA00004651"/>
    </source>
</evidence>
<feature type="domain" description="ABC transmembrane type-1" evidence="8">
    <location>
        <begin position="119"/>
        <end position="325"/>
    </location>
</feature>
<feature type="transmembrane region" description="Helical" evidence="7">
    <location>
        <begin position="199"/>
        <end position="221"/>
    </location>
</feature>
<dbReference type="CDD" id="cd06261">
    <property type="entry name" value="TM_PBP2"/>
    <property type="match status" value="1"/>
</dbReference>
<dbReference type="Pfam" id="PF00528">
    <property type="entry name" value="BPD_transp_1"/>
    <property type="match status" value="1"/>
</dbReference>
<dbReference type="PANTHER" id="PTHR43163">
    <property type="entry name" value="DIPEPTIDE TRANSPORT SYSTEM PERMEASE PROTEIN DPPB-RELATED"/>
    <property type="match status" value="1"/>
</dbReference>
<feature type="transmembrane region" description="Helical" evidence="7">
    <location>
        <begin position="123"/>
        <end position="146"/>
    </location>
</feature>
<keyword evidence="5 7" id="KW-1133">Transmembrane helix</keyword>
<feature type="transmembrane region" description="Helical" evidence="7">
    <location>
        <begin position="260"/>
        <end position="286"/>
    </location>
</feature>
<organism evidence="9 10">
    <name type="scientific">Acinetobacter terrae</name>
    <dbReference type="NCBI Taxonomy" id="2731247"/>
    <lineage>
        <taxon>Bacteria</taxon>
        <taxon>Pseudomonadati</taxon>
        <taxon>Pseudomonadota</taxon>
        <taxon>Gammaproteobacteria</taxon>
        <taxon>Moraxellales</taxon>
        <taxon>Moraxellaceae</taxon>
        <taxon>Acinetobacter</taxon>
        <taxon>Acinetobacter Taxon 24</taxon>
    </lineage>
</organism>
<evidence type="ECO:0000313" key="10">
    <source>
        <dbReference type="Proteomes" id="UP000569202"/>
    </source>
</evidence>
<dbReference type="SUPFAM" id="SSF161098">
    <property type="entry name" value="MetI-like"/>
    <property type="match status" value="1"/>
</dbReference>
<comment type="subcellular location">
    <subcellularLocation>
        <location evidence="1 7">Cell membrane</location>
        <topology evidence="1 7">Multi-pass membrane protein</topology>
    </subcellularLocation>
</comment>
<dbReference type="Proteomes" id="UP000569202">
    <property type="component" value="Unassembled WGS sequence"/>
</dbReference>
<dbReference type="InterPro" id="IPR035906">
    <property type="entry name" value="MetI-like_sf"/>
</dbReference>
<comment type="similarity">
    <text evidence="7">Belongs to the binding-protein-dependent transport system permease family.</text>
</comment>
<reference evidence="9 10" key="1">
    <citation type="submission" date="2020-04" db="EMBL/GenBank/DDBJ databases">
        <title>Acinetobacter Taxon 24.</title>
        <authorList>
            <person name="Nemec A."/>
            <person name="Radolfova-Krizova L."/>
            <person name="Higgins P.G."/>
            <person name="Spanelova P."/>
        </authorList>
    </citation>
    <scope>NUCLEOTIDE SEQUENCE [LARGE SCALE GENOMIC DNA]</scope>
    <source>
        <strain evidence="9 10">ANC 5380</strain>
    </source>
</reference>
<dbReference type="EMBL" id="JABERL010000005">
    <property type="protein sequence ID" value="NNH76452.1"/>
    <property type="molecule type" value="Genomic_DNA"/>
</dbReference>